<dbReference type="NCBIfam" id="TIGR02937">
    <property type="entry name" value="sigma70-ECF"/>
    <property type="match status" value="1"/>
</dbReference>
<dbReference type="InterPro" id="IPR007627">
    <property type="entry name" value="RNA_pol_sigma70_r2"/>
</dbReference>
<evidence type="ECO:0000256" key="4">
    <source>
        <dbReference type="ARBA" id="ARBA00023163"/>
    </source>
</evidence>
<evidence type="ECO:0000313" key="9">
    <source>
        <dbReference type="Proteomes" id="UP000708576"/>
    </source>
</evidence>
<dbReference type="Gene3D" id="1.10.1740.10">
    <property type="match status" value="1"/>
</dbReference>
<dbReference type="EMBL" id="JAGUCO010000009">
    <property type="protein sequence ID" value="MBS2099303.1"/>
    <property type="molecule type" value="Genomic_DNA"/>
</dbReference>
<dbReference type="Gene3D" id="1.10.10.10">
    <property type="entry name" value="Winged helix-like DNA-binding domain superfamily/Winged helix DNA-binding domain"/>
    <property type="match status" value="1"/>
</dbReference>
<feature type="domain" description="RNA polymerase sigma-70 region 2" evidence="6">
    <location>
        <begin position="11"/>
        <end position="71"/>
    </location>
</feature>
<evidence type="ECO:0000259" key="7">
    <source>
        <dbReference type="Pfam" id="PF08281"/>
    </source>
</evidence>
<keyword evidence="9" id="KW-1185">Reference proteome</keyword>
<keyword evidence="3" id="KW-0731">Sigma factor</keyword>
<comment type="similarity">
    <text evidence="1">Belongs to the sigma-70 factor family. ECF subfamily.</text>
</comment>
<dbReference type="RefSeq" id="WP_212216543.1">
    <property type="nucleotide sequence ID" value="NZ_JAGUCO010000009.1"/>
</dbReference>
<keyword evidence="4" id="KW-0804">Transcription</keyword>
<dbReference type="SUPFAM" id="SSF88659">
    <property type="entry name" value="Sigma3 and sigma4 domains of RNA polymerase sigma factors"/>
    <property type="match status" value="1"/>
</dbReference>
<proteinExistence type="inferred from homology"/>
<dbReference type="InterPro" id="IPR036388">
    <property type="entry name" value="WH-like_DNA-bd_sf"/>
</dbReference>
<keyword evidence="2" id="KW-0805">Transcription regulation</keyword>
<dbReference type="Pfam" id="PF08281">
    <property type="entry name" value="Sigma70_r4_2"/>
    <property type="match status" value="1"/>
</dbReference>
<dbReference type="InterPro" id="IPR039425">
    <property type="entry name" value="RNA_pol_sigma-70-like"/>
</dbReference>
<name>A0ABS5JWP9_9BACT</name>
<protein>
    <submittedName>
        <fullName evidence="8">RNA polymerase sigma factor</fullName>
    </submittedName>
</protein>
<evidence type="ECO:0000259" key="6">
    <source>
        <dbReference type="Pfam" id="PF04542"/>
    </source>
</evidence>
<accession>A0ABS5JWP9</accession>
<organism evidence="8 9">
    <name type="scientific">Carboxylicivirga linearis</name>
    <dbReference type="NCBI Taxonomy" id="1628157"/>
    <lineage>
        <taxon>Bacteria</taxon>
        <taxon>Pseudomonadati</taxon>
        <taxon>Bacteroidota</taxon>
        <taxon>Bacteroidia</taxon>
        <taxon>Marinilabiliales</taxon>
        <taxon>Marinilabiliaceae</taxon>
        <taxon>Carboxylicivirga</taxon>
    </lineage>
</organism>
<dbReference type="PANTHER" id="PTHR43133">
    <property type="entry name" value="RNA POLYMERASE ECF-TYPE SIGMA FACTO"/>
    <property type="match status" value="1"/>
</dbReference>
<feature type="domain" description="RNA polymerase sigma factor 70 region 4 type 2" evidence="7">
    <location>
        <begin position="111"/>
        <end position="162"/>
    </location>
</feature>
<reference evidence="8 9" key="1">
    <citation type="journal article" date="2015" name="Int. J. Syst. Evol. Microbiol.">
        <title>Carboxylicivirga linearis sp. nov., isolated from a sea cucumber culture pond.</title>
        <authorList>
            <person name="Wang F.Q."/>
            <person name="Zhou Y.X."/>
            <person name="Lin X.Z."/>
            <person name="Chen G.J."/>
            <person name="Du Z.J."/>
        </authorList>
    </citation>
    <scope>NUCLEOTIDE SEQUENCE [LARGE SCALE GENOMIC DNA]</scope>
    <source>
        <strain evidence="8 9">FB218</strain>
    </source>
</reference>
<dbReference type="SUPFAM" id="SSF88946">
    <property type="entry name" value="Sigma2 domain of RNA polymerase sigma factors"/>
    <property type="match status" value="1"/>
</dbReference>
<dbReference type="InterPro" id="IPR013325">
    <property type="entry name" value="RNA_pol_sigma_r2"/>
</dbReference>
<sequence>MKDKEQQFNALVTDHGDKIRRICSYYNSDPDEQKDMYQEILINIWNSLHSFRGDAAISTWIYRISVNTSLSFTGKSFRKMKLIVNTDTSNLHNLLDEDETESKLNLERNLNQLQTELNQLSVIDKSLITLLLEGLSMREIADIIGITEPNVKVKIHRIKEQLKTKFKPDGHE</sequence>
<comment type="caution">
    <text evidence="8">The sequence shown here is derived from an EMBL/GenBank/DDBJ whole genome shotgun (WGS) entry which is preliminary data.</text>
</comment>
<evidence type="ECO:0000256" key="3">
    <source>
        <dbReference type="ARBA" id="ARBA00023082"/>
    </source>
</evidence>
<dbReference type="InterPro" id="IPR013324">
    <property type="entry name" value="RNA_pol_sigma_r3/r4-like"/>
</dbReference>
<feature type="coiled-coil region" evidence="5">
    <location>
        <begin position="96"/>
        <end position="123"/>
    </location>
</feature>
<evidence type="ECO:0000256" key="5">
    <source>
        <dbReference type="SAM" id="Coils"/>
    </source>
</evidence>
<evidence type="ECO:0000313" key="8">
    <source>
        <dbReference type="EMBL" id="MBS2099303.1"/>
    </source>
</evidence>
<keyword evidence="5" id="KW-0175">Coiled coil</keyword>
<evidence type="ECO:0000256" key="2">
    <source>
        <dbReference type="ARBA" id="ARBA00023015"/>
    </source>
</evidence>
<dbReference type="Proteomes" id="UP000708576">
    <property type="component" value="Unassembled WGS sequence"/>
</dbReference>
<dbReference type="Pfam" id="PF04542">
    <property type="entry name" value="Sigma70_r2"/>
    <property type="match status" value="1"/>
</dbReference>
<evidence type="ECO:0000256" key="1">
    <source>
        <dbReference type="ARBA" id="ARBA00010641"/>
    </source>
</evidence>
<dbReference type="InterPro" id="IPR014284">
    <property type="entry name" value="RNA_pol_sigma-70_dom"/>
</dbReference>
<dbReference type="PANTHER" id="PTHR43133:SF45">
    <property type="entry name" value="RNA POLYMERASE ECF-TYPE SIGMA FACTOR"/>
    <property type="match status" value="1"/>
</dbReference>
<dbReference type="InterPro" id="IPR013249">
    <property type="entry name" value="RNA_pol_sigma70_r4_t2"/>
</dbReference>
<gene>
    <name evidence="8" type="ORF">KEM10_13500</name>
</gene>